<accession>X6NCI1</accession>
<keyword evidence="2" id="KW-1185">Reference proteome</keyword>
<gene>
    <name evidence="1" type="ORF">RFI_13144</name>
</gene>
<proteinExistence type="predicted"/>
<evidence type="ECO:0000313" key="2">
    <source>
        <dbReference type="Proteomes" id="UP000023152"/>
    </source>
</evidence>
<protein>
    <submittedName>
        <fullName evidence="1">Uncharacterized protein</fullName>
    </submittedName>
</protein>
<sequence length="294" mass="35471">METKNEGVVKKKKRYKIKEEAEATEDEYFERELLDFLEAIETVKTKLNKKEPIGDEPTDTIIPIITRFEKTNCEMPEDQYTRVYAGLKILSDFVMPQPQLFARWTSLPQMFKAAKEYKAKYPVPKKGLFFFFFCEKRGYDRVIKICQRIYRISYKYYHHCHNNHYQCYQSLVILFYFFPKKKFFFAQVQFHSFFEQKPFAKVELFLLRKMHTLSHAHRHRHTYTHTRTHEKNMAMAKPFSVVVNTTFTVSSAYIQSCKNENDEDEDEDGDEDISHPPKYLFNNAHFFFSFFFFF</sequence>
<name>X6NCI1_RETFI</name>
<evidence type="ECO:0000313" key="1">
    <source>
        <dbReference type="EMBL" id="ETO24015.1"/>
    </source>
</evidence>
<organism evidence="1 2">
    <name type="scientific">Reticulomyxa filosa</name>
    <dbReference type="NCBI Taxonomy" id="46433"/>
    <lineage>
        <taxon>Eukaryota</taxon>
        <taxon>Sar</taxon>
        <taxon>Rhizaria</taxon>
        <taxon>Retaria</taxon>
        <taxon>Foraminifera</taxon>
        <taxon>Monothalamids</taxon>
        <taxon>Reticulomyxidae</taxon>
        <taxon>Reticulomyxa</taxon>
    </lineage>
</organism>
<reference evidence="1 2" key="1">
    <citation type="journal article" date="2013" name="Curr. Biol.">
        <title>The Genome of the Foraminiferan Reticulomyxa filosa.</title>
        <authorList>
            <person name="Glockner G."/>
            <person name="Hulsmann N."/>
            <person name="Schleicher M."/>
            <person name="Noegel A.A."/>
            <person name="Eichinger L."/>
            <person name="Gallinger C."/>
            <person name="Pawlowski J."/>
            <person name="Sierra R."/>
            <person name="Euteneuer U."/>
            <person name="Pillet L."/>
            <person name="Moustafa A."/>
            <person name="Platzer M."/>
            <person name="Groth M."/>
            <person name="Szafranski K."/>
            <person name="Schliwa M."/>
        </authorList>
    </citation>
    <scope>NUCLEOTIDE SEQUENCE [LARGE SCALE GENOMIC DNA]</scope>
</reference>
<dbReference type="AlphaFoldDB" id="X6NCI1"/>
<dbReference type="EMBL" id="ASPP01009509">
    <property type="protein sequence ID" value="ETO24015.1"/>
    <property type="molecule type" value="Genomic_DNA"/>
</dbReference>
<dbReference type="Proteomes" id="UP000023152">
    <property type="component" value="Unassembled WGS sequence"/>
</dbReference>
<comment type="caution">
    <text evidence="1">The sequence shown here is derived from an EMBL/GenBank/DDBJ whole genome shotgun (WGS) entry which is preliminary data.</text>
</comment>